<name>A0A9W9Q0Z9_PENBR</name>
<organism evidence="2 3">
    <name type="scientific">Penicillium brevicompactum</name>
    <dbReference type="NCBI Taxonomy" id="5074"/>
    <lineage>
        <taxon>Eukaryota</taxon>
        <taxon>Fungi</taxon>
        <taxon>Dikarya</taxon>
        <taxon>Ascomycota</taxon>
        <taxon>Pezizomycotina</taxon>
        <taxon>Eurotiomycetes</taxon>
        <taxon>Eurotiomycetidae</taxon>
        <taxon>Eurotiales</taxon>
        <taxon>Aspergillaceae</taxon>
        <taxon>Penicillium</taxon>
    </lineage>
</organism>
<evidence type="ECO:0000256" key="1">
    <source>
        <dbReference type="SAM" id="Phobius"/>
    </source>
</evidence>
<evidence type="ECO:0000313" key="2">
    <source>
        <dbReference type="EMBL" id="KAJ5322586.1"/>
    </source>
</evidence>
<reference evidence="2" key="1">
    <citation type="submission" date="2022-12" db="EMBL/GenBank/DDBJ databases">
        <authorList>
            <person name="Petersen C."/>
        </authorList>
    </citation>
    <scope>NUCLEOTIDE SEQUENCE</scope>
    <source>
        <strain evidence="2">IBT 35673</strain>
    </source>
</reference>
<keyword evidence="1" id="KW-1133">Transmembrane helix</keyword>
<reference evidence="2" key="2">
    <citation type="journal article" date="2023" name="IMA Fungus">
        <title>Comparative genomic study of the Penicillium genus elucidates a diverse pangenome and 15 lateral gene transfer events.</title>
        <authorList>
            <person name="Petersen C."/>
            <person name="Sorensen T."/>
            <person name="Nielsen M.R."/>
            <person name="Sondergaard T.E."/>
            <person name="Sorensen J.L."/>
            <person name="Fitzpatrick D.A."/>
            <person name="Frisvad J.C."/>
            <person name="Nielsen K.L."/>
        </authorList>
    </citation>
    <scope>NUCLEOTIDE SEQUENCE</scope>
    <source>
        <strain evidence="2">IBT 35673</strain>
    </source>
</reference>
<keyword evidence="1" id="KW-0812">Transmembrane</keyword>
<proteinExistence type="predicted"/>
<feature type="transmembrane region" description="Helical" evidence="1">
    <location>
        <begin position="376"/>
        <end position="399"/>
    </location>
</feature>
<comment type="caution">
    <text evidence="2">The sequence shown here is derived from an EMBL/GenBank/DDBJ whole genome shotgun (WGS) entry which is preliminary data.</text>
</comment>
<keyword evidence="1" id="KW-0472">Membrane</keyword>
<dbReference type="Proteomes" id="UP001147695">
    <property type="component" value="Unassembled WGS sequence"/>
</dbReference>
<dbReference type="AlphaFoldDB" id="A0A9W9Q0Z9"/>
<evidence type="ECO:0000313" key="3">
    <source>
        <dbReference type="Proteomes" id="UP001147695"/>
    </source>
</evidence>
<sequence length="438" mass="49211">MPIQLDVEDLGLFDILYGVEPPDNTRGPGRGPDSEVLTDDIALRVRLLRKRDEPLAQAPRLSTAGYEIQRALGDETADYQTVWESKAGGVTYLQEPSSEKDFAAKMNFAANLYKPGFFLRTPDDGGKLVSLLGASVMTRTNGKRHFEAYLINSVPRSIDPLPFPLQIPREWESTDLLLVIFPLTILRLHVDQTLAALSGLILQVEAVERNVRDSSADTDFDYLIRLLHFCDADLIKLEMRWNFEKKLVKEIIQVLDKYRQASSNYQDVKFINCDIGTGEKASITFNIDNASQGSDKTGLNSTKSFMKLCSFVNLQEQRCRAPEYDFSVLPRRITNQFTAVYNLVAQRDAKATRELALGSTKIAEATLRDSSSMKTIAAMTLIFLPATFACVIFFQHVLLRLEGKLWWSKQHKPLDLLCDGGPADGFGDDFMDIVHAEK</sequence>
<accession>A0A9W9Q0Z9</accession>
<protein>
    <submittedName>
        <fullName evidence="2">Uncharacterized protein</fullName>
    </submittedName>
</protein>
<gene>
    <name evidence="2" type="ORF">N7452_010875</name>
</gene>
<dbReference type="EMBL" id="JAPZBQ010000006">
    <property type="protein sequence ID" value="KAJ5322586.1"/>
    <property type="molecule type" value="Genomic_DNA"/>
</dbReference>